<evidence type="ECO:0000259" key="12">
    <source>
        <dbReference type="PROSITE" id="PS51198"/>
    </source>
</evidence>
<dbReference type="Proteomes" id="UP000252118">
    <property type="component" value="Unassembled WGS sequence"/>
</dbReference>
<comment type="caution">
    <text evidence="13">The sequence shown here is derived from an EMBL/GenBank/DDBJ whole genome shotgun (WGS) entry which is preliminary data.</text>
</comment>
<dbReference type="Gene3D" id="1.10.10.160">
    <property type="match status" value="1"/>
</dbReference>
<dbReference type="EMBL" id="QNRJ01000020">
    <property type="protein sequence ID" value="RBP01201.1"/>
    <property type="molecule type" value="Genomic_DNA"/>
</dbReference>
<dbReference type="PANTHER" id="PTHR11070:SF2">
    <property type="entry name" value="ATP-DEPENDENT DNA HELICASE SRS2"/>
    <property type="match status" value="1"/>
</dbReference>
<dbReference type="GO" id="GO:0003677">
    <property type="term" value="F:DNA binding"/>
    <property type="evidence" value="ECO:0007669"/>
    <property type="project" value="UniProtKB-KW"/>
</dbReference>
<dbReference type="EC" id="5.6.2.4" evidence="9"/>
<proteinExistence type="inferred from homology"/>
<dbReference type="Gene3D" id="3.40.50.300">
    <property type="entry name" value="P-loop containing nucleotide triphosphate hydrolases"/>
    <property type="match status" value="3"/>
</dbReference>
<keyword evidence="6" id="KW-0238">DNA-binding</keyword>
<evidence type="ECO:0000256" key="8">
    <source>
        <dbReference type="ARBA" id="ARBA00034617"/>
    </source>
</evidence>
<evidence type="ECO:0000256" key="1">
    <source>
        <dbReference type="ARBA" id="ARBA00009922"/>
    </source>
</evidence>
<reference evidence="13 14" key="1">
    <citation type="submission" date="2018-06" db="EMBL/GenBank/DDBJ databases">
        <title>Freshwater and sediment microbial communities from various areas in North America, analyzing microbe dynamics in response to fracking.</title>
        <authorList>
            <person name="Lamendella R."/>
        </authorList>
    </citation>
    <scope>NUCLEOTIDE SEQUENCE [LARGE SCALE GENOMIC DNA]</scope>
    <source>
        <strain evidence="13 14">97B</strain>
    </source>
</reference>
<evidence type="ECO:0000256" key="2">
    <source>
        <dbReference type="ARBA" id="ARBA00022741"/>
    </source>
</evidence>
<evidence type="ECO:0000256" key="5">
    <source>
        <dbReference type="ARBA" id="ARBA00022840"/>
    </source>
</evidence>
<keyword evidence="7" id="KW-0413">Isomerase</keyword>
<dbReference type="PANTHER" id="PTHR11070">
    <property type="entry name" value="UVRD / RECB / PCRA DNA HELICASE FAMILY MEMBER"/>
    <property type="match status" value="1"/>
</dbReference>
<evidence type="ECO:0000256" key="10">
    <source>
        <dbReference type="ARBA" id="ARBA00048988"/>
    </source>
</evidence>
<organism evidence="13 14">
    <name type="scientific">Rossellomorea aquimaris</name>
    <dbReference type="NCBI Taxonomy" id="189382"/>
    <lineage>
        <taxon>Bacteria</taxon>
        <taxon>Bacillati</taxon>
        <taxon>Bacillota</taxon>
        <taxon>Bacilli</taxon>
        <taxon>Bacillales</taxon>
        <taxon>Bacillaceae</taxon>
        <taxon>Rossellomorea</taxon>
    </lineage>
</organism>
<comment type="similarity">
    <text evidence="1">Belongs to the helicase family. UvrD subfamily.</text>
</comment>
<keyword evidence="2 11" id="KW-0547">Nucleotide-binding</keyword>
<dbReference type="GO" id="GO:0043138">
    <property type="term" value="F:3'-5' DNA helicase activity"/>
    <property type="evidence" value="ECO:0007669"/>
    <property type="project" value="UniProtKB-EC"/>
</dbReference>
<dbReference type="GO" id="GO:0016887">
    <property type="term" value="F:ATP hydrolysis activity"/>
    <property type="evidence" value="ECO:0007669"/>
    <property type="project" value="RHEA"/>
</dbReference>
<keyword evidence="3 11" id="KW-0378">Hydrolase</keyword>
<evidence type="ECO:0000313" key="13">
    <source>
        <dbReference type="EMBL" id="RBP01201.1"/>
    </source>
</evidence>
<evidence type="ECO:0000256" key="9">
    <source>
        <dbReference type="ARBA" id="ARBA00034808"/>
    </source>
</evidence>
<accession>A0A366EFJ9</accession>
<sequence>MDIYKEKLALIQKDAEQLLAYKTNQSTVVKAGPGSGKTTVITLKIMKLLTENINEPRGLACITYSKDSSKEFSKRLHNMGYQKRENVYLGTVHSFCISQVIIPYSKYYRGPETIFLDIISQTEKKKLFNDILIEKGIGEYDVRIEEMDTERSHSIIGHSNVFVNSNELVRDIASVYEKRLKELHKSDFIEIIKYSLTLIRKEEYVRKCLESKFPWILVDEYQDFGKPLHELILAFLKFTNIKIFAVGDPDQSIYGFNGAHPDYFFELYENFGLLPIELKTNYRSNQDIIDASTVALDIDDREYKAGNRTDEKAEFHFISCKQGLDDQYKYVTETIIPDCLNEDIPLDEICVLVKDKYVLNGLIQEMNYSSIPYHVSKFEFAKSDLVLWIKDCAYWLTENDSGLFEAISSYWIKLLQRKGGLLPNRIKQVEIKKLYTIIKQSIEHKNSFTNWLIHLIKKLNLEKIMSTIEDSKEELDYLTKLKKKAIEGEFETYNLNQFARLGRPDGQVSLSTRHSSKGLEYEVVIMIGMEKGVFPDYRIESIQEKVNEDRRLFFVCITRARRVCYLLMSNQYISRNGNPFTRYPSIFWKDLLKACEDNKFVTNRVTQNY</sequence>
<gene>
    <name evidence="13" type="ORF">DET59_1202</name>
</gene>
<evidence type="ECO:0000256" key="7">
    <source>
        <dbReference type="ARBA" id="ARBA00023235"/>
    </source>
</evidence>
<dbReference type="InterPro" id="IPR014016">
    <property type="entry name" value="UvrD-like_ATP-bd"/>
</dbReference>
<feature type="binding site" evidence="11">
    <location>
        <begin position="31"/>
        <end position="38"/>
    </location>
    <ligand>
        <name>ATP</name>
        <dbReference type="ChEBI" id="CHEBI:30616"/>
    </ligand>
</feature>
<evidence type="ECO:0000256" key="11">
    <source>
        <dbReference type="PROSITE-ProRule" id="PRU00560"/>
    </source>
</evidence>
<dbReference type="OrthoDB" id="9765670at2"/>
<dbReference type="RefSeq" id="WP_113970916.1">
    <property type="nucleotide sequence ID" value="NZ_QNRJ01000020.1"/>
</dbReference>
<feature type="domain" description="UvrD-like helicase ATP-binding" evidence="12">
    <location>
        <begin position="10"/>
        <end position="285"/>
    </location>
</feature>
<dbReference type="InterPro" id="IPR000212">
    <property type="entry name" value="DNA_helicase_UvrD/REP"/>
</dbReference>
<name>A0A366EFJ9_9BACI</name>
<dbReference type="Gene3D" id="1.10.486.10">
    <property type="entry name" value="PCRA, domain 4"/>
    <property type="match status" value="1"/>
</dbReference>
<dbReference type="InterPro" id="IPR014017">
    <property type="entry name" value="DNA_helicase_UvrD-like_C"/>
</dbReference>
<dbReference type="AlphaFoldDB" id="A0A366EFJ9"/>
<dbReference type="Pfam" id="PF00580">
    <property type="entry name" value="UvrD-helicase"/>
    <property type="match status" value="1"/>
</dbReference>
<dbReference type="InterPro" id="IPR013986">
    <property type="entry name" value="DExx_box_DNA_helicase_dom_sf"/>
</dbReference>
<keyword evidence="5 11" id="KW-0067">ATP-binding</keyword>
<dbReference type="InterPro" id="IPR027417">
    <property type="entry name" value="P-loop_NTPase"/>
</dbReference>
<evidence type="ECO:0000256" key="3">
    <source>
        <dbReference type="ARBA" id="ARBA00022801"/>
    </source>
</evidence>
<evidence type="ECO:0000256" key="4">
    <source>
        <dbReference type="ARBA" id="ARBA00022806"/>
    </source>
</evidence>
<dbReference type="Pfam" id="PF13361">
    <property type="entry name" value="UvrD_C"/>
    <property type="match status" value="1"/>
</dbReference>
<evidence type="ECO:0000256" key="6">
    <source>
        <dbReference type="ARBA" id="ARBA00023125"/>
    </source>
</evidence>
<dbReference type="CDD" id="cd17932">
    <property type="entry name" value="DEXQc_UvrD"/>
    <property type="match status" value="1"/>
</dbReference>
<protein>
    <recommendedName>
        <fullName evidence="9">DNA 3'-5' helicase</fullName>
        <ecNumber evidence="9">5.6.2.4</ecNumber>
    </recommendedName>
</protein>
<keyword evidence="4 11" id="KW-0347">Helicase</keyword>
<dbReference type="SUPFAM" id="SSF52540">
    <property type="entry name" value="P-loop containing nucleoside triphosphate hydrolases"/>
    <property type="match status" value="1"/>
</dbReference>
<dbReference type="GO" id="GO:0005524">
    <property type="term" value="F:ATP binding"/>
    <property type="evidence" value="ECO:0007669"/>
    <property type="project" value="UniProtKB-UniRule"/>
</dbReference>
<comment type="catalytic activity">
    <reaction evidence="10">
        <text>ATP + H2O = ADP + phosphate + H(+)</text>
        <dbReference type="Rhea" id="RHEA:13065"/>
        <dbReference type="ChEBI" id="CHEBI:15377"/>
        <dbReference type="ChEBI" id="CHEBI:15378"/>
        <dbReference type="ChEBI" id="CHEBI:30616"/>
        <dbReference type="ChEBI" id="CHEBI:43474"/>
        <dbReference type="ChEBI" id="CHEBI:456216"/>
        <dbReference type="EC" id="5.6.2.4"/>
    </reaction>
</comment>
<comment type="catalytic activity">
    <reaction evidence="8">
        <text>Couples ATP hydrolysis with the unwinding of duplex DNA by translocating in the 3'-5' direction.</text>
        <dbReference type="EC" id="5.6.2.4"/>
    </reaction>
</comment>
<evidence type="ECO:0000313" key="14">
    <source>
        <dbReference type="Proteomes" id="UP000252118"/>
    </source>
</evidence>
<dbReference type="GO" id="GO:0000725">
    <property type="term" value="P:recombinational repair"/>
    <property type="evidence" value="ECO:0007669"/>
    <property type="project" value="TreeGrafter"/>
</dbReference>
<dbReference type="PROSITE" id="PS51198">
    <property type="entry name" value="UVRD_HELICASE_ATP_BIND"/>
    <property type="match status" value="1"/>
</dbReference>